<dbReference type="Pfam" id="PF06429">
    <property type="entry name" value="Flg_bbr_C"/>
    <property type="match status" value="1"/>
</dbReference>
<dbReference type="PROSITE" id="PS00588">
    <property type="entry name" value="FLAGELLA_BB_ROD"/>
    <property type="match status" value="1"/>
</dbReference>
<gene>
    <name evidence="6" type="ORF">SAMN02910451_00289</name>
</gene>
<dbReference type="GO" id="GO:0009425">
    <property type="term" value="C:bacterial-type flagellum basal body"/>
    <property type="evidence" value="ECO:0007669"/>
    <property type="project" value="UniProtKB-SubCell"/>
</dbReference>
<dbReference type="SUPFAM" id="SSF117143">
    <property type="entry name" value="Flagellar hook protein flgE"/>
    <property type="match status" value="1"/>
</dbReference>
<feature type="domain" description="Flagellar basal body rod protein N-terminal" evidence="3">
    <location>
        <begin position="8"/>
        <end position="35"/>
    </location>
</feature>
<dbReference type="AlphaFoldDB" id="A0A1G5AIW9"/>
<dbReference type="InterPro" id="IPR020013">
    <property type="entry name" value="Flagellar_FlgE/F/G"/>
</dbReference>
<dbReference type="InterPro" id="IPR001444">
    <property type="entry name" value="Flag_bb_rod_N"/>
</dbReference>
<feature type="domain" description="Flagellar basal-body/hook protein C-terminal" evidence="4">
    <location>
        <begin position="390"/>
        <end position="431"/>
    </location>
</feature>
<evidence type="ECO:0000259" key="4">
    <source>
        <dbReference type="Pfam" id="PF06429"/>
    </source>
</evidence>
<dbReference type="NCBIfam" id="TIGR03506">
    <property type="entry name" value="FlgEFG_subfam"/>
    <property type="match status" value="1"/>
</dbReference>
<evidence type="ECO:0000313" key="6">
    <source>
        <dbReference type="EMBL" id="SCX77831.1"/>
    </source>
</evidence>
<keyword evidence="6" id="KW-0282">Flagellum</keyword>
<dbReference type="InterPro" id="IPR019776">
    <property type="entry name" value="Flagellar_basal_body_rod_CS"/>
</dbReference>
<sequence length="436" mass="46148">MLRSLWSGVSGLTTHQMEMDVIGNNIANVNTTAYKSQATGFSDVLYQTVKNGTGAGDNVATTNAAQVGLGSKVSSIYTNITKSGSMQTTGNAFDMMITGDSFFVISPDNQTRNFSRDGAFTIDAQGSLVTQNNGYYVMGVMGEDGIRPGANVTRLDLITDATKTIGGTATSASYFRGNIDSLDGSFDEADGKSMRLEVFGNDGRTYTLKFNLTDGGDNADNTYLLSLSTVQDDEGNLLQNTTDTNINLVYDKSSGKLIDAGGSDNGIVTMTFGGGASMIGPLNIDFSNTTNYAGTTASHNSTLYLYKGDVRGLNVGYANGTMTGLSVTDNGSVFAKYSNGQTVKIAQIAVAEFNNAMGLEKVGDNLYAESLNSGEAQIMDVTADGGYMTSGVLESSNVDLSKEFTDMITTQRGFQANSRVITTSDEMLQTLRGLKR</sequence>
<evidence type="ECO:0000256" key="1">
    <source>
        <dbReference type="ARBA" id="ARBA00009677"/>
    </source>
</evidence>
<comment type="subcellular location">
    <subcellularLocation>
        <location evidence="2">Bacterial flagellum basal body</location>
    </subcellularLocation>
</comment>
<proteinExistence type="inferred from homology"/>
<dbReference type="RefSeq" id="WP_074461110.1">
    <property type="nucleotide sequence ID" value="NZ_FMUR01000003.1"/>
</dbReference>
<dbReference type="InterPro" id="IPR010930">
    <property type="entry name" value="Flg_bb/hook_C_dom"/>
</dbReference>
<dbReference type="EMBL" id="FMUR01000003">
    <property type="protein sequence ID" value="SCX77831.1"/>
    <property type="molecule type" value="Genomic_DNA"/>
</dbReference>
<dbReference type="InterPro" id="IPR037925">
    <property type="entry name" value="FlgE/F/G-like"/>
</dbReference>
<dbReference type="Proteomes" id="UP000183047">
    <property type="component" value="Unassembled WGS sequence"/>
</dbReference>
<keyword evidence="6" id="KW-0969">Cilium</keyword>
<dbReference type="GO" id="GO:0071978">
    <property type="term" value="P:bacterial-type flagellum-dependent swarming motility"/>
    <property type="evidence" value="ECO:0007669"/>
    <property type="project" value="TreeGrafter"/>
</dbReference>
<dbReference type="Pfam" id="PF00460">
    <property type="entry name" value="Flg_bb_rod"/>
    <property type="match status" value="1"/>
</dbReference>
<evidence type="ECO:0000259" key="3">
    <source>
        <dbReference type="Pfam" id="PF00460"/>
    </source>
</evidence>
<keyword evidence="6" id="KW-0966">Cell projection</keyword>
<dbReference type="PANTHER" id="PTHR30435:SF19">
    <property type="entry name" value="FLAGELLAR BASAL-BODY ROD PROTEIN FLGG"/>
    <property type="match status" value="1"/>
</dbReference>
<keyword evidence="7" id="KW-1185">Reference proteome</keyword>
<dbReference type="InterPro" id="IPR053967">
    <property type="entry name" value="LlgE_F_G-like_D1"/>
</dbReference>
<dbReference type="PANTHER" id="PTHR30435">
    <property type="entry name" value="FLAGELLAR PROTEIN"/>
    <property type="match status" value="1"/>
</dbReference>
<comment type="similarity">
    <text evidence="1 2">Belongs to the flagella basal body rod proteins family.</text>
</comment>
<keyword evidence="2" id="KW-0975">Bacterial flagellum</keyword>
<name>A0A1G5AIW9_9FIRM</name>
<protein>
    <submittedName>
        <fullName evidence="6">Flagellar hook protein FlgE</fullName>
    </submittedName>
</protein>
<organism evidence="6 7">
    <name type="scientific">Butyrivibrio hungatei</name>
    <dbReference type="NCBI Taxonomy" id="185008"/>
    <lineage>
        <taxon>Bacteria</taxon>
        <taxon>Bacillati</taxon>
        <taxon>Bacillota</taxon>
        <taxon>Clostridia</taxon>
        <taxon>Lachnospirales</taxon>
        <taxon>Lachnospiraceae</taxon>
        <taxon>Butyrivibrio</taxon>
    </lineage>
</organism>
<dbReference type="Pfam" id="PF22692">
    <property type="entry name" value="LlgE_F_G_D1"/>
    <property type="match status" value="1"/>
</dbReference>
<feature type="domain" description="Flagellar hook protein FlgE/F/G-like D1" evidence="5">
    <location>
        <begin position="96"/>
        <end position="145"/>
    </location>
</feature>
<dbReference type="OrthoDB" id="9804559at2"/>
<accession>A0A1G5AIW9</accession>
<reference evidence="7" key="1">
    <citation type="submission" date="2016-10" db="EMBL/GenBank/DDBJ databases">
        <authorList>
            <person name="Varghese N."/>
            <person name="Submissions S."/>
        </authorList>
    </citation>
    <scope>NUCLEOTIDE SEQUENCE [LARGE SCALE GENOMIC DNA]</scope>
    <source>
        <strain evidence="7">XBD2006</strain>
    </source>
</reference>
<evidence type="ECO:0000256" key="2">
    <source>
        <dbReference type="RuleBase" id="RU362116"/>
    </source>
</evidence>
<evidence type="ECO:0000313" key="7">
    <source>
        <dbReference type="Proteomes" id="UP000183047"/>
    </source>
</evidence>
<evidence type="ECO:0000259" key="5">
    <source>
        <dbReference type="Pfam" id="PF22692"/>
    </source>
</evidence>